<proteinExistence type="inferred from homology"/>
<dbReference type="InterPro" id="IPR023828">
    <property type="entry name" value="Peptidase_S8_Ser-AS"/>
</dbReference>
<dbReference type="InterPro" id="IPR050131">
    <property type="entry name" value="Peptidase_S8_subtilisin-like"/>
</dbReference>
<evidence type="ECO:0000256" key="7">
    <source>
        <dbReference type="RuleBase" id="RU003355"/>
    </source>
</evidence>
<reference evidence="9 10" key="1">
    <citation type="submission" date="2023-12" db="EMBL/GenBank/DDBJ databases">
        <title>the genome sequence of Hyalangium sp. s54d21.</title>
        <authorList>
            <person name="Zhang X."/>
        </authorList>
    </citation>
    <scope>NUCLEOTIDE SEQUENCE [LARGE SCALE GENOMIC DNA]</scope>
    <source>
        <strain evidence="10">s54d21</strain>
    </source>
</reference>
<dbReference type="PROSITE" id="PS51892">
    <property type="entry name" value="SUBTILASE"/>
    <property type="match status" value="1"/>
</dbReference>
<feature type="active site" description="Charge relay system" evidence="6">
    <location>
        <position position="357"/>
    </location>
</feature>
<dbReference type="PROSITE" id="PS00137">
    <property type="entry name" value="SUBTILASE_HIS"/>
    <property type="match status" value="1"/>
</dbReference>
<dbReference type="PANTHER" id="PTHR43806:SF11">
    <property type="entry name" value="CEREVISIN-RELATED"/>
    <property type="match status" value="1"/>
</dbReference>
<protein>
    <submittedName>
        <fullName evidence="9">S8 family serine peptidase</fullName>
    </submittedName>
</protein>
<dbReference type="SUPFAM" id="SSF69318">
    <property type="entry name" value="Integrin alpha N-terminal domain"/>
    <property type="match status" value="2"/>
</dbReference>
<dbReference type="Pfam" id="PF00082">
    <property type="entry name" value="Peptidase_S8"/>
    <property type="match status" value="1"/>
</dbReference>
<evidence type="ECO:0000256" key="3">
    <source>
        <dbReference type="ARBA" id="ARBA00022729"/>
    </source>
</evidence>
<evidence type="ECO:0000313" key="9">
    <source>
        <dbReference type="EMBL" id="MDY7230335.1"/>
    </source>
</evidence>
<evidence type="ECO:0000256" key="2">
    <source>
        <dbReference type="ARBA" id="ARBA00022670"/>
    </source>
</evidence>
<dbReference type="InterPro" id="IPR023827">
    <property type="entry name" value="Peptidase_S8_Asp-AS"/>
</dbReference>
<evidence type="ECO:0000313" key="10">
    <source>
        <dbReference type="Proteomes" id="UP001291309"/>
    </source>
</evidence>
<dbReference type="SUPFAM" id="SSF52743">
    <property type="entry name" value="Subtilisin-like"/>
    <property type="match status" value="1"/>
</dbReference>
<feature type="domain" description="Peptidase S8/S53" evidence="8">
    <location>
        <begin position="163"/>
        <end position="390"/>
    </location>
</feature>
<evidence type="ECO:0000259" key="8">
    <source>
        <dbReference type="Pfam" id="PF00082"/>
    </source>
</evidence>
<feature type="active site" description="Charge relay system" evidence="6">
    <location>
        <position position="205"/>
    </location>
</feature>
<dbReference type="Proteomes" id="UP001291309">
    <property type="component" value="Unassembled WGS sequence"/>
</dbReference>
<dbReference type="PROSITE" id="PS00138">
    <property type="entry name" value="SUBTILASE_SER"/>
    <property type="match status" value="1"/>
</dbReference>
<keyword evidence="3" id="KW-0732">Signal</keyword>
<dbReference type="InterPro" id="IPR022398">
    <property type="entry name" value="Peptidase_S8_His-AS"/>
</dbReference>
<organism evidence="9 10">
    <name type="scientific">Hyalangium rubrum</name>
    <dbReference type="NCBI Taxonomy" id="3103134"/>
    <lineage>
        <taxon>Bacteria</taxon>
        <taxon>Pseudomonadati</taxon>
        <taxon>Myxococcota</taxon>
        <taxon>Myxococcia</taxon>
        <taxon>Myxococcales</taxon>
        <taxon>Cystobacterineae</taxon>
        <taxon>Archangiaceae</taxon>
        <taxon>Hyalangium</taxon>
    </lineage>
</organism>
<feature type="active site" description="Charge relay system" evidence="6">
    <location>
        <position position="172"/>
    </location>
</feature>
<dbReference type="PRINTS" id="PR00723">
    <property type="entry name" value="SUBTILISIN"/>
</dbReference>
<dbReference type="PROSITE" id="PS00136">
    <property type="entry name" value="SUBTILASE_ASP"/>
    <property type="match status" value="1"/>
</dbReference>
<dbReference type="InterPro" id="IPR013517">
    <property type="entry name" value="FG-GAP"/>
</dbReference>
<evidence type="ECO:0000256" key="1">
    <source>
        <dbReference type="ARBA" id="ARBA00011073"/>
    </source>
</evidence>
<dbReference type="PANTHER" id="PTHR43806">
    <property type="entry name" value="PEPTIDASE S8"/>
    <property type="match status" value="1"/>
</dbReference>
<dbReference type="InterPro" id="IPR015500">
    <property type="entry name" value="Peptidase_S8_subtilisin-rel"/>
</dbReference>
<sequence length="1224" mass="130496">MTPPRESLMAALYEQAARLSLPLFLVLAACGSEGVDPLPEDPGVGRPPLELVEPENPIPGQYLFFFDEALVGERDVAKVAAELTARHGGLVSDLYEGSVRGFLGYRMDDATALAIAGDVRVQSVGQDGYVRLTATQTGATWGLDRIDERARALNARYEQTSTGQGVNVYVLDTGIRSTHVDFGGRVMPGFTAINDGKGTEDCNGHGTHVAGTIGGSKWGVAKGTRLYAVRVLGCTGGGAISGVIQGINWVTANHVKPAVVNMSLGGGAYGLMDDAIRRSIAAGVTYVLAAGNSDVDACTVSPARTPEALTVGASNNLDQRASFSNWGSCVDLFAPGVQITSPWYTGNDATKTISGTSMAAPHVAGVAALFLEKRPTAKQADVAKAILDGSTPNVVTDPKGSSNRLLYSLISPPPEGPPPPSTFVDTRLWTTDYNDVQGWGSAPKFWQTLQSGDLNGDGNQDMCGRAGNGVFCVLSTGVGFGPMTQWSSQFGDSLGWGADPKYWQTVKLADLNADGKADVCGRSGAGLVCALSTGTAFAPPALWTSEFSDSTFWASNPRYWQTLQFADVNGDKQADVCGRGTDGAYCALSTGTGFSAATLWGYGYADATGWGQQAHHWQTLRFPDLNGDGLADVCGRGGDGMVCGLSDGTRFGSLSFWTRSFSNSTYWEDDPKYWQTLQYVDLNGDKRADLCGRGTDGVYCMLSTGSAFGQFFRWTTDYGDNSGWGQAYHWQTLRFPDINGDGKADVCGRGGNGVLCALSTGTTFGTVTEWTARYNNSEGWTQGPQYYGTTHYLDLNKDGRADICMRSKEGLVCSLVTPPPNPPRPPGFHDMSYWSRDYNDVQGWGSAPKFWQTLQSGDLNGDGFQDMCGRAGNGMFCVLSTGAGFGAMTQWSSQFGDSLGWGADPKYWQTVKLADLNADGKTDVCGRSDSGMVCALSTGTAFDTPALWTSEFSDSTFWGSDPRYWQTLQFADINGDKRADLCGRGTDGAYCALSTGTGFSAATLWGYGYADATGWGQQAHHWQTLRFPDLNGDGSADVCGRAGDGIVCGLSNGSRFGSLSLWTPSFSNATYWKDDPKYWQTLQYVDVNGDSRADLCGRGTDGVYCTLSTGTAFTDYKRWSVGFGDDNNWGSTPAYWQTLRFPDVNGDGKADVCGRGTSALFCAVSDGTTFGESTAWSISYPDEHGWNSSPGYWGTFHYLDLNKDGKADVCARGAGGLICGIASN</sequence>
<evidence type="ECO:0000256" key="4">
    <source>
        <dbReference type="ARBA" id="ARBA00022801"/>
    </source>
</evidence>
<dbReference type="PROSITE" id="PS51257">
    <property type="entry name" value="PROKAR_LIPOPROTEIN"/>
    <property type="match status" value="1"/>
</dbReference>
<dbReference type="EMBL" id="JAXIVS010000011">
    <property type="protein sequence ID" value="MDY7230335.1"/>
    <property type="molecule type" value="Genomic_DNA"/>
</dbReference>
<keyword evidence="10" id="KW-1185">Reference proteome</keyword>
<accession>A0ABU5HE11</accession>
<comment type="similarity">
    <text evidence="1 6 7">Belongs to the peptidase S8 family.</text>
</comment>
<keyword evidence="5 6" id="KW-0720">Serine protease</keyword>
<keyword evidence="4 6" id="KW-0378">Hydrolase</keyword>
<keyword evidence="2 6" id="KW-0645">Protease</keyword>
<dbReference type="Gene3D" id="3.40.50.200">
    <property type="entry name" value="Peptidase S8/S53 domain"/>
    <property type="match status" value="1"/>
</dbReference>
<dbReference type="RefSeq" id="WP_321549062.1">
    <property type="nucleotide sequence ID" value="NZ_JAXIVS010000011.1"/>
</dbReference>
<comment type="caution">
    <text evidence="9">The sequence shown here is derived from an EMBL/GenBank/DDBJ whole genome shotgun (WGS) entry which is preliminary data.</text>
</comment>
<dbReference type="Pfam" id="PF13517">
    <property type="entry name" value="FG-GAP_3"/>
    <property type="match status" value="1"/>
</dbReference>
<evidence type="ECO:0000256" key="6">
    <source>
        <dbReference type="PROSITE-ProRule" id="PRU01240"/>
    </source>
</evidence>
<evidence type="ECO:0000256" key="5">
    <source>
        <dbReference type="ARBA" id="ARBA00022825"/>
    </source>
</evidence>
<dbReference type="InterPro" id="IPR000209">
    <property type="entry name" value="Peptidase_S8/S53_dom"/>
</dbReference>
<gene>
    <name evidence="9" type="ORF">SYV04_28320</name>
</gene>
<dbReference type="InterPro" id="IPR034193">
    <property type="entry name" value="PCSK9_ProteinaseK-like"/>
</dbReference>
<name>A0ABU5HE11_9BACT</name>
<dbReference type="InterPro" id="IPR028994">
    <property type="entry name" value="Integrin_alpha_N"/>
</dbReference>
<dbReference type="CDD" id="cd04077">
    <property type="entry name" value="Peptidases_S8_PCSK9_ProteinaseK_like"/>
    <property type="match status" value="1"/>
</dbReference>
<dbReference type="InterPro" id="IPR036852">
    <property type="entry name" value="Peptidase_S8/S53_dom_sf"/>
</dbReference>